<gene>
    <name evidence="1" type="ORF">SCP_0202480</name>
</gene>
<evidence type="ECO:0000313" key="2">
    <source>
        <dbReference type="Proteomes" id="UP000287166"/>
    </source>
</evidence>
<reference evidence="1 2" key="1">
    <citation type="journal article" date="2018" name="Sci. Rep.">
        <title>Genome sequence of the cauliflower mushroom Sparassis crispa (Hanabiratake) and its association with beneficial usage.</title>
        <authorList>
            <person name="Kiyama R."/>
            <person name="Furutani Y."/>
            <person name="Kawaguchi K."/>
            <person name="Nakanishi T."/>
        </authorList>
    </citation>
    <scope>NUCLEOTIDE SEQUENCE [LARGE SCALE GENOMIC DNA]</scope>
</reference>
<accession>A0A401GA69</accession>
<dbReference type="EMBL" id="BFAD01000002">
    <property type="protein sequence ID" value="GBE79051.1"/>
    <property type="molecule type" value="Genomic_DNA"/>
</dbReference>
<dbReference type="OrthoDB" id="2792963at2759"/>
<dbReference type="Proteomes" id="UP000287166">
    <property type="component" value="Unassembled WGS sequence"/>
</dbReference>
<name>A0A401GA69_9APHY</name>
<sequence length="244" mass="26759">MGVQMVARPLAASSGVVVRACQVPSSTYVGSPNIGCVASYFSTNSALRAPSRKKPDLEGVPIIENPPPDVVLLLLEGRAATCAGELSQRVIFGRNPTPELYYRGIVTNIRLMSHYMNTVDRDEFRSSTVEDGSPIARGRKAYITFARVADRWMNEAFSILPPGPVDPELADTLYYFRMNSQLIDLYEQGDKIPPPRPAWTDICDAIVLASHVAHDPLDGAAGGVPWNEALYDVTVTPREPDERK</sequence>
<dbReference type="GeneID" id="38775968"/>
<protein>
    <submittedName>
        <fullName evidence="1">Uncharacterized protein</fullName>
    </submittedName>
</protein>
<comment type="caution">
    <text evidence="1">The sequence shown here is derived from an EMBL/GenBank/DDBJ whole genome shotgun (WGS) entry which is preliminary data.</text>
</comment>
<dbReference type="InParanoid" id="A0A401GA69"/>
<dbReference type="RefSeq" id="XP_027609964.1">
    <property type="nucleotide sequence ID" value="XM_027754163.1"/>
</dbReference>
<dbReference type="AlphaFoldDB" id="A0A401GA69"/>
<proteinExistence type="predicted"/>
<keyword evidence="2" id="KW-1185">Reference proteome</keyword>
<evidence type="ECO:0000313" key="1">
    <source>
        <dbReference type="EMBL" id="GBE79051.1"/>
    </source>
</evidence>
<organism evidence="1 2">
    <name type="scientific">Sparassis crispa</name>
    <dbReference type="NCBI Taxonomy" id="139825"/>
    <lineage>
        <taxon>Eukaryota</taxon>
        <taxon>Fungi</taxon>
        <taxon>Dikarya</taxon>
        <taxon>Basidiomycota</taxon>
        <taxon>Agaricomycotina</taxon>
        <taxon>Agaricomycetes</taxon>
        <taxon>Polyporales</taxon>
        <taxon>Sparassidaceae</taxon>
        <taxon>Sparassis</taxon>
    </lineage>
</organism>